<keyword evidence="3" id="KW-1185">Reference proteome</keyword>
<organism evidence="2 3">
    <name type="scientific">Amylocarpus encephaloides</name>
    <dbReference type="NCBI Taxonomy" id="45428"/>
    <lineage>
        <taxon>Eukaryota</taxon>
        <taxon>Fungi</taxon>
        <taxon>Dikarya</taxon>
        <taxon>Ascomycota</taxon>
        <taxon>Pezizomycotina</taxon>
        <taxon>Leotiomycetes</taxon>
        <taxon>Helotiales</taxon>
        <taxon>Helotiales incertae sedis</taxon>
        <taxon>Amylocarpus</taxon>
    </lineage>
</organism>
<feature type="compositionally biased region" description="Basic and acidic residues" evidence="1">
    <location>
        <begin position="200"/>
        <end position="218"/>
    </location>
</feature>
<comment type="caution">
    <text evidence="2">The sequence shown here is derived from an EMBL/GenBank/DDBJ whole genome shotgun (WGS) entry which is preliminary data.</text>
</comment>
<gene>
    <name evidence="2" type="ORF">BJ875DRAFT_487231</name>
</gene>
<accession>A0A9P7YD02</accession>
<protein>
    <submittedName>
        <fullName evidence="2">Uncharacterized protein</fullName>
    </submittedName>
</protein>
<name>A0A9P7YD02_9HELO</name>
<feature type="region of interest" description="Disordered" evidence="1">
    <location>
        <begin position="193"/>
        <end position="248"/>
    </location>
</feature>
<reference evidence="2" key="1">
    <citation type="journal article" date="2021" name="IMA Fungus">
        <title>Genomic characterization of three marine fungi, including Emericellopsis atlantica sp. nov. with signatures of a generalist lifestyle and marine biomass degradation.</title>
        <authorList>
            <person name="Hagestad O.C."/>
            <person name="Hou L."/>
            <person name="Andersen J.H."/>
            <person name="Hansen E.H."/>
            <person name="Altermark B."/>
            <person name="Li C."/>
            <person name="Kuhnert E."/>
            <person name="Cox R.J."/>
            <person name="Crous P.W."/>
            <person name="Spatafora J.W."/>
            <person name="Lail K."/>
            <person name="Amirebrahimi M."/>
            <person name="Lipzen A."/>
            <person name="Pangilinan J."/>
            <person name="Andreopoulos W."/>
            <person name="Hayes R.D."/>
            <person name="Ng V."/>
            <person name="Grigoriev I.V."/>
            <person name="Jackson S.A."/>
            <person name="Sutton T.D.S."/>
            <person name="Dobson A.D.W."/>
            <person name="Rama T."/>
        </authorList>
    </citation>
    <scope>NUCLEOTIDE SEQUENCE</scope>
    <source>
        <strain evidence="2">TRa018bII</strain>
    </source>
</reference>
<evidence type="ECO:0000313" key="2">
    <source>
        <dbReference type="EMBL" id="KAG9231187.1"/>
    </source>
</evidence>
<feature type="compositionally biased region" description="Low complexity" evidence="1">
    <location>
        <begin position="238"/>
        <end position="248"/>
    </location>
</feature>
<sequence>MRAVLFLERQITILSIPLRTLEIPNGYKEAIKVNNPFNMQKTAAMSAEAQEPDDENTRTAVVLQICIFDNCPSGKLDVSAICNNSCATSWMSQDLRKAIQTTEHNTETPDTETYNGIELQSVGTVKITWHKEGVATTYESYVNISATFPKPYHLIIGRDIMSFHKSLLEEDDNPVLVLVADKESKGETRCTVAEPLGVVESKKESKEREKASTDQSAEHKKKMKERAEQQAKQKPGRNDNGGSSRRGG</sequence>
<dbReference type="Proteomes" id="UP000824998">
    <property type="component" value="Unassembled WGS sequence"/>
</dbReference>
<dbReference type="AlphaFoldDB" id="A0A9P7YD02"/>
<evidence type="ECO:0000256" key="1">
    <source>
        <dbReference type="SAM" id="MobiDB-lite"/>
    </source>
</evidence>
<dbReference type="EMBL" id="MU251618">
    <property type="protein sequence ID" value="KAG9231187.1"/>
    <property type="molecule type" value="Genomic_DNA"/>
</dbReference>
<evidence type="ECO:0000313" key="3">
    <source>
        <dbReference type="Proteomes" id="UP000824998"/>
    </source>
</evidence>
<proteinExistence type="predicted"/>